<dbReference type="ExpressionAtlas" id="A0A0P0V1Y3">
    <property type="expression patterns" value="baseline and differential"/>
</dbReference>
<gene>
    <name evidence="4" type="ordered locus">Os01g0329900</name>
    <name evidence="4" type="ORF">OSNPB_010329900</name>
</gene>
<comment type="similarity">
    <text evidence="1">Belongs to the 'GDSL' lipolytic enzyme family.</text>
</comment>
<keyword evidence="3" id="KW-1133">Transmembrane helix</keyword>
<dbReference type="Gene3D" id="3.40.50.1110">
    <property type="entry name" value="SGNH hydrolase"/>
    <property type="match status" value="1"/>
</dbReference>
<feature type="compositionally biased region" description="Low complexity" evidence="2">
    <location>
        <begin position="167"/>
        <end position="186"/>
    </location>
</feature>
<protein>
    <submittedName>
        <fullName evidence="4">Os01g0329900 protein</fullName>
    </submittedName>
</protein>
<dbReference type="EMBL" id="AP014957">
    <property type="protein sequence ID" value="BAS71908.1"/>
    <property type="molecule type" value="Genomic_DNA"/>
</dbReference>
<organism evidence="4 5">
    <name type="scientific">Oryza sativa subsp. japonica</name>
    <name type="common">Rice</name>
    <dbReference type="NCBI Taxonomy" id="39947"/>
    <lineage>
        <taxon>Eukaryota</taxon>
        <taxon>Viridiplantae</taxon>
        <taxon>Streptophyta</taxon>
        <taxon>Embryophyta</taxon>
        <taxon>Tracheophyta</taxon>
        <taxon>Spermatophyta</taxon>
        <taxon>Magnoliopsida</taxon>
        <taxon>Liliopsida</taxon>
        <taxon>Poales</taxon>
        <taxon>Poaceae</taxon>
        <taxon>BOP clade</taxon>
        <taxon>Oryzoideae</taxon>
        <taxon>Oryzeae</taxon>
        <taxon>Oryzinae</taxon>
        <taxon>Oryza</taxon>
        <taxon>Oryza sativa</taxon>
    </lineage>
</organism>
<dbReference type="PANTHER" id="PTHR22835:SF634">
    <property type="entry name" value="EARLY NODULE-SPECIFIC PROTEIN ENOD8"/>
    <property type="match status" value="1"/>
</dbReference>
<dbReference type="Gramene" id="Os01t0329900-02">
    <property type="protein sequence ID" value="Os01t0329900-02"/>
    <property type="gene ID" value="Os01g0329900"/>
</dbReference>
<dbReference type="Proteomes" id="UP000059680">
    <property type="component" value="Chromosome 1"/>
</dbReference>
<evidence type="ECO:0000256" key="3">
    <source>
        <dbReference type="SAM" id="Phobius"/>
    </source>
</evidence>
<evidence type="ECO:0000313" key="5">
    <source>
        <dbReference type="Proteomes" id="UP000059680"/>
    </source>
</evidence>
<evidence type="ECO:0000256" key="2">
    <source>
        <dbReference type="SAM" id="MobiDB-lite"/>
    </source>
</evidence>
<keyword evidence="5" id="KW-1185">Reference proteome</keyword>
<reference evidence="4 5" key="2">
    <citation type="journal article" date="2013" name="Plant Cell Physiol.">
        <title>Rice Annotation Project Database (RAP-DB): an integrative and interactive database for rice genomics.</title>
        <authorList>
            <person name="Sakai H."/>
            <person name="Lee S.S."/>
            <person name="Tanaka T."/>
            <person name="Numa H."/>
            <person name="Kim J."/>
            <person name="Kawahara Y."/>
            <person name="Wakimoto H."/>
            <person name="Yang C.C."/>
            <person name="Iwamoto M."/>
            <person name="Abe T."/>
            <person name="Yamada Y."/>
            <person name="Muto A."/>
            <person name="Inokuchi H."/>
            <person name="Ikemura T."/>
            <person name="Matsumoto T."/>
            <person name="Sasaki T."/>
            <person name="Itoh T."/>
        </authorList>
    </citation>
    <scope>NUCLEOTIDE SEQUENCE [LARGE SCALE GENOMIC DNA]</scope>
    <source>
        <strain evidence="5">cv. Nipponbare</strain>
    </source>
</reference>
<evidence type="ECO:0000256" key="1">
    <source>
        <dbReference type="ARBA" id="ARBA00008668"/>
    </source>
</evidence>
<dbReference type="InterPro" id="IPR036514">
    <property type="entry name" value="SGNH_hydro_sf"/>
</dbReference>
<feature type="non-terminal residue" evidence="4">
    <location>
        <position position="186"/>
    </location>
</feature>
<feature type="region of interest" description="Disordered" evidence="2">
    <location>
        <begin position="161"/>
        <end position="186"/>
    </location>
</feature>
<keyword evidence="3" id="KW-0812">Transmembrane</keyword>
<name>A0A0P0V1Y3_ORYSJ</name>
<reference evidence="5" key="1">
    <citation type="journal article" date="2005" name="Nature">
        <title>The map-based sequence of the rice genome.</title>
        <authorList>
            <consortium name="International rice genome sequencing project (IRGSP)"/>
            <person name="Matsumoto T."/>
            <person name="Wu J."/>
            <person name="Kanamori H."/>
            <person name="Katayose Y."/>
            <person name="Fujisawa M."/>
            <person name="Namiki N."/>
            <person name="Mizuno H."/>
            <person name="Yamamoto K."/>
            <person name="Antonio B.A."/>
            <person name="Baba T."/>
            <person name="Sakata K."/>
            <person name="Nagamura Y."/>
            <person name="Aoki H."/>
            <person name="Arikawa K."/>
            <person name="Arita K."/>
            <person name="Bito T."/>
            <person name="Chiden Y."/>
            <person name="Fujitsuka N."/>
            <person name="Fukunaka R."/>
            <person name="Hamada M."/>
            <person name="Harada C."/>
            <person name="Hayashi A."/>
            <person name="Hijishita S."/>
            <person name="Honda M."/>
            <person name="Hosokawa S."/>
            <person name="Ichikawa Y."/>
            <person name="Idonuma A."/>
            <person name="Iijima M."/>
            <person name="Ikeda M."/>
            <person name="Ikeno M."/>
            <person name="Ito K."/>
            <person name="Ito S."/>
            <person name="Ito T."/>
            <person name="Ito Y."/>
            <person name="Ito Y."/>
            <person name="Iwabuchi A."/>
            <person name="Kamiya K."/>
            <person name="Karasawa W."/>
            <person name="Kurita K."/>
            <person name="Katagiri S."/>
            <person name="Kikuta A."/>
            <person name="Kobayashi H."/>
            <person name="Kobayashi N."/>
            <person name="Machita K."/>
            <person name="Maehara T."/>
            <person name="Masukawa M."/>
            <person name="Mizubayashi T."/>
            <person name="Mukai Y."/>
            <person name="Nagasaki H."/>
            <person name="Nagata Y."/>
            <person name="Naito S."/>
            <person name="Nakashima M."/>
            <person name="Nakama Y."/>
            <person name="Nakamichi Y."/>
            <person name="Nakamura M."/>
            <person name="Meguro A."/>
            <person name="Negishi M."/>
            <person name="Ohta I."/>
            <person name="Ohta T."/>
            <person name="Okamoto M."/>
            <person name="Ono N."/>
            <person name="Saji S."/>
            <person name="Sakaguchi M."/>
            <person name="Sakai K."/>
            <person name="Shibata M."/>
            <person name="Shimokawa T."/>
            <person name="Song J."/>
            <person name="Takazaki Y."/>
            <person name="Terasawa K."/>
            <person name="Tsugane M."/>
            <person name="Tsuji K."/>
            <person name="Ueda S."/>
            <person name="Waki K."/>
            <person name="Yamagata H."/>
            <person name="Yamamoto M."/>
            <person name="Yamamoto S."/>
            <person name="Yamane H."/>
            <person name="Yoshiki S."/>
            <person name="Yoshihara R."/>
            <person name="Yukawa K."/>
            <person name="Zhong H."/>
            <person name="Yano M."/>
            <person name="Yuan Q."/>
            <person name="Ouyang S."/>
            <person name="Liu J."/>
            <person name="Jones K.M."/>
            <person name="Gansberger K."/>
            <person name="Moffat K."/>
            <person name="Hill J."/>
            <person name="Bera J."/>
            <person name="Fadrosh D."/>
            <person name="Jin S."/>
            <person name="Johri S."/>
            <person name="Kim M."/>
            <person name="Overton L."/>
            <person name="Reardon M."/>
            <person name="Tsitrin T."/>
            <person name="Vuong H."/>
            <person name="Weaver B."/>
            <person name="Ciecko A."/>
            <person name="Tallon L."/>
            <person name="Jackson J."/>
            <person name="Pai G."/>
            <person name="Aken S.V."/>
            <person name="Utterback T."/>
            <person name="Reidmuller S."/>
            <person name="Feldblyum T."/>
            <person name="Hsiao J."/>
            <person name="Zismann V."/>
            <person name="Iobst S."/>
            <person name="de Vazeille A.R."/>
            <person name="Buell C.R."/>
            <person name="Ying K."/>
            <person name="Li Y."/>
            <person name="Lu T."/>
            <person name="Huang Y."/>
            <person name="Zhao Q."/>
            <person name="Feng Q."/>
            <person name="Zhang L."/>
            <person name="Zhu J."/>
            <person name="Weng Q."/>
            <person name="Mu J."/>
            <person name="Lu Y."/>
            <person name="Fan D."/>
            <person name="Liu Y."/>
            <person name="Guan J."/>
            <person name="Zhang Y."/>
            <person name="Yu S."/>
            <person name="Liu X."/>
            <person name="Zhang Y."/>
            <person name="Hong G."/>
            <person name="Han B."/>
            <person name="Choisne N."/>
            <person name="Demange N."/>
            <person name="Orjeda G."/>
            <person name="Samain S."/>
            <person name="Cattolico L."/>
            <person name="Pelletier E."/>
            <person name="Couloux A."/>
            <person name="Segurens B."/>
            <person name="Wincker P."/>
            <person name="D'Hont A."/>
            <person name="Scarpelli C."/>
            <person name="Weissenbach J."/>
            <person name="Salanoubat M."/>
            <person name="Quetier F."/>
            <person name="Yu Y."/>
            <person name="Kim H.R."/>
            <person name="Rambo T."/>
            <person name="Currie J."/>
            <person name="Collura K."/>
            <person name="Luo M."/>
            <person name="Yang T."/>
            <person name="Ammiraju J.S.S."/>
            <person name="Engler F."/>
            <person name="Soderlund C."/>
            <person name="Wing R.A."/>
            <person name="Palmer L.E."/>
            <person name="de la Bastide M."/>
            <person name="Spiegel L."/>
            <person name="Nascimento L."/>
            <person name="Zutavern T."/>
            <person name="O'Shaughnessy A."/>
            <person name="Dike S."/>
            <person name="Dedhia N."/>
            <person name="Preston R."/>
            <person name="Balija V."/>
            <person name="McCombie W.R."/>
            <person name="Chow T."/>
            <person name="Chen H."/>
            <person name="Chung M."/>
            <person name="Chen C."/>
            <person name="Shaw J."/>
            <person name="Wu H."/>
            <person name="Hsiao K."/>
            <person name="Chao Y."/>
            <person name="Chu M."/>
            <person name="Cheng C."/>
            <person name="Hour A."/>
            <person name="Lee P."/>
            <person name="Lin S."/>
            <person name="Lin Y."/>
            <person name="Liou J."/>
            <person name="Liu S."/>
            <person name="Hsing Y."/>
            <person name="Raghuvanshi S."/>
            <person name="Mohanty A."/>
            <person name="Bharti A.K."/>
            <person name="Gaur A."/>
            <person name="Gupta V."/>
            <person name="Kumar D."/>
            <person name="Ravi V."/>
            <person name="Vij S."/>
            <person name="Kapur A."/>
            <person name="Khurana P."/>
            <person name="Khurana P."/>
            <person name="Khurana J.P."/>
            <person name="Tyagi A.K."/>
            <person name="Gaikwad K."/>
            <person name="Singh A."/>
            <person name="Dalal V."/>
            <person name="Srivastava S."/>
            <person name="Dixit A."/>
            <person name="Pal A.K."/>
            <person name="Ghazi I.A."/>
            <person name="Yadav M."/>
            <person name="Pandit A."/>
            <person name="Bhargava A."/>
            <person name="Sureshbabu K."/>
            <person name="Batra K."/>
            <person name="Sharma T.R."/>
            <person name="Mohapatra T."/>
            <person name="Singh N.K."/>
            <person name="Messing J."/>
            <person name="Nelson A.B."/>
            <person name="Fuks G."/>
            <person name="Kavchok S."/>
            <person name="Keizer G."/>
            <person name="Linton E."/>
            <person name="Llaca V."/>
            <person name="Song R."/>
            <person name="Tanyolac B."/>
            <person name="Young S."/>
            <person name="Ho-Il K."/>
            <person name="Hahn J.H."/>
            <person name="Sangsakoo G."/>
            <person name="Vanavichit A."/>
            <person name="de Mattos Luiz.A.T."/>
            <person name="Zimmer P.D."/>
            <person name="Malone G."/>
            <person name="Dellagostin O."/>
            <person name="de Oliveira A.C."/>
            <person name="Bevan M."/>
            <person name="Bancroft I."/>
            <person name="Minx P."/>
            <person name="Cordum H."/>
            <person name="Wilson R."/>
            <person name="Cheng Z."/>
            <person name="Jin W."/>
            <person name="Jiang J."/>
            <person name="Leong S.A."/>
            <person name="Iwama H."/>
            <person name="Gojobori T."/>
            <person name="Itoh T."/>
            <person name="Niimura Y."/>
            <person name="Fujii Y."/>
            <person name="Habara T."/>
            <person name="Sakai H."/>
            <person name="Sato Y."/>
            <person name="Wilson G."/>
            <person name="Kumar K."/>
            <person name="McCouch S."/>
            <person name="Juretic N."/>
            <person name="Hoen D."/>
            <person name="Wright S."/>
            <person name="Bruskiewich R."/>
            <person name="Bureau T."/>
            <person name="Miyao A."/>
            <person name="Hirochika H."/>
            <person name="Nishikawa T."/>
            <person name="Kadowaki K."/>
            <person name="Sugiura M."/>
            <person name="Burr B."/>
            <person name="Sasaki T."/>
        </authorList>
    </citation>
    <scope>NUCLEOTIDE SEQUENCE [LARGE SCALE GENOMIC DNA]</scope>
    <source>
        <strain evidence="5">cv. Nipponbare</strain>
    </source>
</reference>
<proteinExistence type="inferred from homology"/>
<dbReference type="AlphaFoldDB" id="A0A0P0V1Y3"/>
<evidence type="ECO:0000313" key="4">
    <source>
        <dbReference type="EMBL" id="BAS71908.1"/>
    </source>
</evidence>
<dbReference type="PANTHER" id="PTHR22835">
    <property type="entry name" value="ZINC FINGER FYVE DOMAIN CONTAINING PROTEIN"/>
    <property type="match status" value="1"/>
</dbReference>
<feature type="transmembrane region" description="Helical" evidence="3">
    <location>
        <begin position="21"/>
        <end position="39"/>
    </location>
</feature>
<sequence length="186" mass="18459">MTSGLVTAGGGGGGKVMSLRLQYYVVLGGVTAVVLLACLRYTPTAAAVAAVGYGFWGNGDGASLAAAGAAATTVGGTGTSAAATTGGGGAGGGRSPSRVVIFNFGDSNSDTGGMAAAMGLNIALPEGRTYFRRPTGRISDGRLVIDFICQSLSLFCHNATPTHHHSTTSPSSISPQSNSYSTLIYS</sequence>
<accession>A0A0P0V1Y3</accession>
<reference evidence="4 5" key="3">
    <citation type="journal article" date="2013" name="Rice">
        <title>Improvement of the Oryza sativa Nipponbare reference genome using next generation sequence and optical map data.</title>
        <authorList>
            <person name="Kawahara Y."/>
            <person name="de la Bastide M."/>
            <person name="Hamilton J.P."/>
            <person name="Kanamori H."/>
            <person name="McCombie W.R."/>
            <person name="Ouyang S."/>
            <person name="Schwartz D.C."/>
            <person name="Tanaka T."/>
            <person name="Wu J."/>
            <person name="Zhou S."/>
            <person name="Childs K.L."/>
            <person name="Davidson R.M."/>
            <person name="Lin H."/>
            <person name="Quesada-Ocampo L."/>
            <person name="Vaillancourt B."/>
            <person name="Sakai H."/>
            <person name="Lee S.S."/>
            <person name="Kim J."/>
            <person name="Numa H."/>
            <person name="Itoh T."/>
            <person name="Buell C.R."/>
            <person name="Matsumoto T."/>
        </authorList>
    </citation>
    <scope>NUCLEOTIDE SEQUENCE [LARGE SCALE GENOMIC DNA]</scope>
    <source>
        <strain evidence="5">cv. Nipponbare</strain>
    </source>
</reference>
<keyword evidence="3" id="KW-0472">Membrane</keyword>